<keyword evidence="6" id="KW-1185">Reference proteome</keyword>
<evidence type="ECO:0000313" key="4">
    <source>
        <dbReference type="EMBL" id="GJN55394.1"/>
    </source>
</evidence>
<dbReference type="EMBL" id="AP023189">
    <property type="protein sequence ID" value="BCG25745.1"/>
    <property type="molecule type" value="Genomic_DNA"/>
</dbReference>
<dbReference type="Proteomes" id="UP001054892">
    <property type="component" value="Unassembled WGS sequence"/>
</dbReference>
<keyword evidence="1" id="KW-0472">Membrane</keyword>
<gene>
    <name evidence="3" type="ORF">TUM18999_39360</name>
    <name evidence="4" type="ORF">TUM20286_51460</name>
</gene>
<evidence type="ECO:0000313" key="6">
    <source>
        <dbReference type="Proteomes" id="UP001054892"/>
    </source>
</evidence>
<accession>A0A6J4E8G8</accession>
<dbReference type="Gene3D" id="3.90.550.10">
    <property type="entry name" value="Spore Coat Polysaccharide Biosynthesis Protein SpsA, Chain A"/>
    <property type="match status" value="1"/>
</dbReference>
<dbReference type="InterPro" id="IPR001173">
    <property type="entry name" value="Glyco_trans_2-like"/>
</dbReference>
<feature type="domain" description="Glycosyltransferase 2-like" evidence="2">
    <location>
        <begin position="703"/>
        <end position="882"/>
    </location>
</feature>
<dbReference type="RefSeq" id="WP_173177764.1">
    <property type="nucleotide sequence ID" value="NZ_AP023189.1"/>
</dbReference>
<dbReference type="Proteomes" id="UP000509383">
    <property type="component" value="Chromosome"/>
</dbReference>
<sequence length="1313" mass="144622">MKTPAIVSFLWEPQVGVLKEFFKRHGPLTVVTLTPYISQALIDIVEEAGGKLYAMDQELGDMGAQGIRAEWEPLRELYGQHLEQALPALLAAEEGGALARVIGARLDAELPLLMTVLHGLELAQRHYQLCLMIGSEDVLPVSKVAMHWARTQGIPSLHLSHALALNDPHTVHAQLVADIHAVYGQRGLEGYLDYGVPAERLRVTGNPAWDKFLKLAGERLVHEGELRRRHALREGEPVVVFGTTWTSSLTAHGDEGIFGQTVGAFIDACETLFRAGLHFNPIIKDRPPNYHFGERRFKELLAERGADPERYFYLVEDGPLWAASADVLVAVDSNYCVEAMLCGTPAINLQHPANTLFGPCYDAQAGVLDVEPGELAEAIRQLLVDTAFRERQQALAARARPYFNLGVDGLASARVAELMGEMAVGLVPKLLAWLDSRLPVAAERALIDERLALCKGEGPVLGVLVLERNDARALERTLASLERALPAPVEVTVFGASAAAVGTRAGFVQVSPDAPFEAINGFVAASAFDWVLLVDAGTEFTQAGPLLFCLELAEALAHEAETGEIIHAFYADELQRSPSGALGALFKPDFNLDLLLSFPAMHSRHWALRQRSFVELGGFDPVFGDACRLDLVLRLVQGSGGSGLLHLPEVLLVADVPSLAFNPAEQVALERHLEARGYPATVQAFMPGRYHIDYGHADQPRVSIVVAVRDHLPLLQRCVESVLEKTRYARYELLLVDCESREPATRQWLDGVEALQSEQVKVWRFAGAFNFSATVNAVAMAVESDYLLLLSHDVQVVQEDWLEQLLNHAQRPEVGVVGAKVLDSMGCIEQAGVVLGLHDVAGRAFVGEEGDAPGYMNRLQVTQNYSAVGSACLMVRRSAFIEVGGMDEAQLSAFYGDIDLCLRIRSAGLLNVWTPHCTVLRDGIELPVLAIDGALQRQAALKAAREEMLQRWLPTLARDPAYNANLSLAGNGFGFEYGTRRVHHPLLPQVLCYPADATGCGHYRVRQPFAALREEGLIDGLISAVHLAPVELERFGARSVVFQRQIMEPQIAGMREVKALSGAFKVYELDDYLPNLPLKSMHRETMPRDVLKSLRQAVSLTDRFVVSTQPLAEAFADLHTDIRVVPNTLPTHWWGNLHSQRRRGRKPRVGWAGGSSHQGDLELIADVVRELAGEVEWVFFGMCPEKLRPFVHEFHIGLPIDQYPAKLASLDLDLALAPLEQNLFNECKSNLRLLEYGACGFPVICSDVLCYRGDLTATRVKNRFRDWVDAIRMHLADLDATAAAGDALREQVLGNWMLEGDNLARWRSAWLPD</sequence>
<dbReference type="EMBL" id="BQKM01000018">
    <property type="protein sequence ID" value="GJN55394.1"/>
    <property type="molecule type" value="Genomic_DNA"/>
</dbReference>
<keyword evidence="1" id="KW-0997">Cell inner membrane</keyword>
<dbReference type="KEGG" id="ptw:TUM18999_39360"/>
<keyword evidence="1" id="KW-1003">Cell membrane</keyword>
<reference evidence="3 5" key="1">
    <citation type="submission" date="2020-05" db="EMBL/GenBank/DDBJ databases">
        <title>Characterization of novel class B3 metallo-beta-lactamase from novel Pseudomonas species.</title>
        <authorList>
            <person name="Yamada K."/>
            <person name="Aoki K."/>
            <person name="Ishii Y."/>
        </authorList>
    </citation>
    <scope>NUCLEOTIDE SEQUENCE [LARGE SCALE GENOMIC DNA]</scope>
    <source>
        <strain evidence="3 5">TUM18999</strain>
        <strain evidence="4 6">TUM20286</strain>
    </source>
</reference>
<dbReference type="InterPro" id="IPR029044">
    <property type="entry name" value="Nucleotide-diphossugar_trans"/>
</dbReference>
<evidence type="ECO:0000259" key="2">
    <source>
        <dbReference type="Pfam" id="PF00535"/>
    </source>
</evidence>
<dbReference type="SUPFAM" id="SSF53756">
    <property type="entry name" value="UDP-Glycosyltransferase/glycogen phosphorylase"/>
    <property type="match status" value="2"/>
</dbReference>
<proteinExistence type="predicted"/>
<name>A0A6J4E8G8_9PSED</name>
<dbReference type="PANTHER" id="PTHR43179:SF7">
    <property type="entry name" value="RHAMNOSYLTRANSFERASE WBBL"/>
    <property type="match status" value="1"/>
</dbReference>
<evidence type="ECO:0000313" key="5">
    <source>
        <dbReference type="Proteomes" id="UP000509383"/>
    </source>
</evidence>
<evidence type="ECO:0000313" key="3">
    <source>
        <dbReference type="EMBL" id="BCG25745.1"/>
    </source>
</evidence>
<dbReference type="PANTHER" id="PTHR43179">
    <property type="entry name" value="RHAMNOSYLTRANSFERASE WBBL"/>
    <property type="match status" value="1"/>
</dbReference>
<dbReference type="Pfam" id="PF00535">
    <property type="entry name" value="Glycos_transf_2"/>
    <property type="match status" value="1"/>
</dbReference>
<evidence type="ECO:0000256" key="1">
    <source>
        <dbReference type="ARBA" id="ARBA00022519"/>
    </source>
</evidence>
<protein>
    <recommendedName>
        <fullName evidence="2">Glycosyltransferase 2-like domain-containing protein</fullName>
    </recommendedName>
</protein>
<organism evidence="3 5">
    <name type="scientific">Pseudomonas tohonis</name>
    <dbReference type="NCBI Taxonomy" id="2725477"/>
    <lineage>
        <taxon>Bacteria</taxon>
        <taxon>Pseudomonadati</taxon>
        <taxon>Pseudomonadota</taxon>
        <taxon>Gammaproteobacteria</taxon>
        <taxon>Pseudomonadales</taxon>
        <taxon>Pseudomonadaceae</taxon>
        <taxon>Pseudomonas</taxon>
    </lineage>
</organism>
<dbReference type="SUPFAM" id="SSF53448">
    <property type="entry name" value="Nucleotide-diphospho-sugar transferases"/>
    <property type="match status" value="2"/>
</dbReference>
<dbReference type="Gene3D" id="3.40.50.2000">
    <property type="entry name" value="Glycogen Phosphorylase B"/>
    <property type="match status" value="2"/>
</dbReference>